<accession>A0ABS3RCX6</accession>
<dbReference type="RefSeq" id="WP_208271779.1">
    <property type="nucleotide sequence ID" value="NZ_BAAAGM010000026.1"/>
</dbReference>
<reference evidence="1 2" key="1">
    <citation type="submission" date="2021-03" db="EMBL/GenBank/DDBJ databases">
        <authorList>
            <person name="Kanchanasin P."/>
            <person name="Saeng-In P."/>
            <person name="Phongsopitanun W."/>
            <person name="Yuki M."/>
            <person name="Kudo T."/>
            <person name="Ohkuma M."/>
            <person name="Tanasupawat S."/>
        </authorList>
    </citation>
    <scope>NUCLEOTIDE SEQUENCE [LARGE SCALE GENOMIC DNA]</scope>
    <source>
        <strain evidence="1 2">L46</strain>
    </source>
</reference>
<gene>
    <name evidence="1" type="ORF">J4557_38680</name>
</gene>
<dbReference type="EMBL" id="JAGEOK010000033">
    <property type="protein sequence ID" value="MBO2443468.1"/>
    <property type="molecule type" value="Genomic_DNA"/>
</dbReference>
<evidence type="ECO:0000313" key="2">
    <source>
        <dbReference type="Proteomes" id="UP000666915"/>
    </source>
</evidence>
<organism evidence="1 2">
    <name type="scientific">Actinomadura nitritigenes</name>
    <dbReference type="NCBI Taxonomy" id="134602"/>
    <lineage>
        <taxon>Bacteria</taxon>
        <taxon>Bacillati</taxon>
        <taxon>Actinomycetota</taxon>
        <taxon>Actinomycetes</taxon>
        <taxon>Streptosporangiales</taxon>
        <taxon>Thermomonosporaceae</taxon>
        <taxon>Actinomadura</taxon>
    </lineage>
</organism>
<evidence type="ECO:0000313" key="1">
    <source>
        <dbReference type="EMBL" id="MBO2443468.1"/>
    </source>
</evidence>
<sequence>MARQITFGSADIAVRTLEHRVEVLERHVAALTEALRVMAMAVEDTPSGLSDDARSALRQARELLLPQPPSSR</sequence>
<name>A0ABS3RCX6_9ACTN</name>
<comment type="caution">
    <text evidence="1">The sequence shown here is derived from an EMBL/GenBank/DDBJ whole genome shotgun (WGS) entry which is preliminary data.</text>
</comment>
<protein>
    <submittedName>
        <fullName evidence="1">Uncharacterized protein</fullName>
    </submittedName>
</protein>
<dbReference type="Proteomes" id="UP000666915">
    <property type="component" value="Unassembled WGS sequence"/>
</dbReference>
<keyword evidence="2" id="KW-1185">Reference proteome</keyword>
<proteinExistence type="predicted"/>